<evidence type="ECO:0000256" key="1">
    <source>
        <dbReference type="ARBA" id="ARBA00003767"/>
    </source>
</evidence>
<evidence type="ECO:0000313" key="15">
    <source>
        <dbReference type="Proteomes" id="UP000472263"/>
    </source>
</evidence>
<comment type="similarity">
    <text evidence="3">Belongs to the krueppel C2H2-type zinc-finger protein family.</text>
</comment>
<organism evidence="14 15">
    <name type="scientific">Myripristis murdjan</name>
    <name type="common">pinecone soldierfish</name>
    <dbReference type="NCBI Taxonomy" id="586833"/>
    <lineage>
        <taxon>Eukaryota</taxon>
        <taxon>Metazoa</taxon>
        <taxon>Chordata</taxon>
        <taxon>Craniata</taxon>
        <taxon>Vertebrata</taxon>
        <taxon>Euteleostomi</taxon>
        <taxon>Actinopterygii</taxon>
        <taxon>Neopterygii</taxon>
        <taxon>Teleostei</taxon>
        <taxon>Neoteleostei</taxon>
        <taxon>Acanthomorphata</taxon>
        <taxon>Holocentriformes</taxon>
        <taxon>Holocentridae</taxon>
        <taxon>Myripristis</taxon>
    </lineage>
</organism>
<keyword evidence="9" id="KW-0238">DNA-binding</keyword>
<dbReference type="PROSITE" id="PS00028">
    <property type="entry name" value="ZINC_FINGER_C2H2_1"/>
    <property type="match status" value="2"/>
</dbReference>
<evidence type="ECO:0000256" key="3">
    <source>
        <dbReference type="ARBA" id="ARBA00006991"/>
    </source>
</evidence>
<dbReference type="GO" id="GO:0000978">
    <property type="term" value="F:RNA polymerase II cis-regulatory region sequence-specific DNA binding"/>
    <property type="evidence" value="ECO:0007669"/>
    <property type="project" value="TreeGrafter"/>
</dbReference>
<name>A0A667Z1G6_9TELE</name>
<dbReference type="Pfam" id="PF00096">
    <property type="entry name" value="zf-C2H2"/>
    <property type="match status" value="3"/>
</dbReference>
<accession>A0A667Z1G6</accession>
<dbReference type="InParanoid" id="A0A667Z1G6"/>
<evidence type="ECO:0000256" key="7">
    <source>
        <dbReference type="ARBA" id="ARBA00022833"/>
    </source>
</evidence>
<keyword evidence="5" id="KW-0677">Repeat</keyword>
<dbReference type="GO" id="GO:0005634">
    <property type="term" value="C:nucleus"/>
    <property type="evidence" value="ECO:0007669"/>
    <property type="project" value="UniProtKB-SubCell"/>
</dbReference>
<sequence length="129" mass="14785">QQLSVHVHSHTGEKPYQCDKCGKKFAKSSILKAHQSKIHQSTHKGTHQCEQMVDKPFKCHQCGKCFAHMINLKKHQFVHSGEKPYHCKDCGKQFNDKSNLTKHIRIQLALRSELNSKSLETQCLPVLLV</sequence>
<dbReference type="InterPro" id="IPR050329">
    <property type="entry name" value="GLI_C2H2-zinc-finger"/>
</dbReference>
<dbReference type="PANTHER" id="PTHR19818:SF139">
    <property type="entry name" value="PAIR-RULE PROTEIN ODD-PAIRED"/>
    <property type="match status" value="1"/>
</dbReference>
<dbReference type="GO" id="GO:0000981">
    <property type="term" value="F:DNA-binding transcription factor activity, RNA polymerase II-specific"/>
    <property type="evidence" value="ECO:0007669"/>
    <property type="project" value="TreeGrafter"/>
</dbReference>
<dbReference type="AlphaFoldDB" id="A0A667Z1G6"/>
<evidence type="ECO:0000256" key="10">
    <source>
        <dbReference type="ARBA" id="ARBA00023163"/>
    </source>
</evidence>
<dbReference type="FunFam" id="3.30.160.60:FF:000585">
    <property type="entry name" value="zinc finger protein 784"/>
    <property type="match status" value="1"/>
</dbReference>
<evidence type="ECO:0000259" key="13">
    <source>
        <dbReference type="PROSITE" id="PS50157"/>
    </source>
</evidence>
<dbReference type="GO" id="GO:0008270">
    <property type="term" value="F:zinc ion binding"/>
    <property type="evidence" value="ECO:0007669"/>
    <property type="project" value="UniProtKB-KW"/>
</dbReference>
<keyword evidence="7" id="KW-0862">Zinc</keyword>
<feature type="domain" description="C2H2-type" evidence="13">
    <location>
        <begin position="57"/>
        <end position="84"/>
    </location>
</feature>
<dbReference type="PANTHER" id="PTHR19818">
    <property type="entry name" value="ZINC FINGER PROTEIN ZIC AND GLI"/>
    <property type="match status" value="1"/>
</dbReference>
<evidence type="ECO:0000256" key="11">
    <source>
        <dbReference type="ARBA" id="ARBA00023242"/>
    </source>
</evidence>
<dbReference type="GO" id="GO:0045944">
    <property type="term" value="P:positive regulation of transcription by RNA polymerase II"/>
    <property type="evidence" value="ECO:0007669"/>
    <property type="project" value="UniProtKB-ARBA"/>
</dbReference>
<comment type="function">
    <text evidence="1">May be involved in transcriptional regulation.</text>
</comment>
<evidence type="ECO:0000256" key="8">
    <source>
        <dbReference type="ARBA" id="ARBA00023015"/>
    </source>
</evidence>
<keyword evidence="11" id="KW-0539">Nucleus</keyword>
<reference evidence="14" key="2">
    <citation type="submission" date="2025-08" db="UniProtKB">
        <authorList>
            <consortium name="Ensembl"/>
        </authorList>
    </citation>
    <scope>IDENTIFICATION</scope>
</reference>
<dbReference type="PROSITE" id="PS50157">
    <property type="entry name" value="ZINC_FINGER_C2H2_2"/>
    <property type="match status" value="3"/>
</dbReference>
<keyword evidence="4" id="KW-0479">Metal-binding</keyword>
<dbReference type="GeneTree" id="ENSGT01030000234576"/>
<evidence type="ECO:0000256" key="12">
    <source>
        <dbReference type="PROSITE-ProRule" id="PRU00042"/>
    </source>
</evidence>
<dbReference type="Ensembl" id="ENSMMDT00005034726.1">
    <property type="protein sequence ID" value="ENSMMDP00005033982.1"/>
    <property type="gene ID" value="ENSMMDG00005015993.1"/>
</dbReference>
<evidence type="ECO:0000256" key="2">
    <source>
        <dbReference type="ARBA" id="ARBA00004123"/>
    </source>
</evidence>
<dbReference type="InterPro" id="IPR013087">
    <property type="entry name" value="Znf_C2H2_type"/>
</dbReference>
<dbReference type="SUPFAM" id="SSF57667">
    <property type="entry name" value="beta-beta-alpha zinc fingers"/>
    <property type="match status" value="2"/>
</dbReference>
<protein>
    <recommendedName>
        <fullName evidence="13">C2H2-type domain-containing protein</fullName>
    </recommendedName>
</protein>
<keyword evidence="10" id="KW-0804">Transcription</keyword>
<evidence type="ECO:0000256" key="9">
    <source>
        <dbReference type="ARBA" id="ARBA00023125"/>
    </source>
</evidence>
<feature type="domain" description="C2H2-type" evidence="13">
    <location>
        <begin position="85"/>
        <end position="112"/>
    </location>
</feature>
<dbReference type="SMART" id="SM00355">
    <property type="entry name" value="ZnF_C2H2"/>
    <property type="match status" value="3"/>
</dbReference>
<comment type="subcellular location">
    <subcellularLocation>
        <location evidence="2">Nucleus</location>
    </subcellularLocation>
</comment>
<evidence type="ECO:0000256" key="4">
    <source>
        <dbReference type="ARBA" id="ARBA00022723"/>
    </source>
</evidence>
<reference evidence="14" key="1">
    <citation type="submission" date="2019-06" db="EMBL/GenBank/DDBJ databases">
        <authorList>
            <consortium name="Wellcome Sanger Institute Data Sharing"/>
        </authorList>
    </citation>
    <scope>NUCLEOTIDE SEQUENCE [LARGE SCALE GENOMIC DNA]</scope>
</reference>
<evidence type="ECO:0000313" key="14">
    <source>
        <dbReference type="Ensembl" id="ENSMMDP00005033982.1"/>
    </source>
</evidence>
<proteinExistence type="inferred from homology"/>
<dbReference type="FunFam" id="3.30.160.60:FF:000690">
    <property type="entry name" value="Zinc finger protein 354C"/>
    <property type="match status" value="1"/>
</dbReference>
<dbReference type="Gene3D" id="3.30.160.60">
    <property type="entry name" value="Classic Zinc Finger"/>
    <property type="match status" value="3"/>
</dbReference>
<dbReference type="InterPro" id="IPR036236">
    <property type="entry name" value="Znf_C2H2_sf"/>
</dbReference>
<keyword evidence="6 12" id="KW-0863">Zinc-finger</keyword>
<keyword evidence="8" id="KW-0805">Transcription regulation</keyword>
<keyword evidence="15" id="KW-1185">Reference proteome</keyword>
<dbReference type="FunFam" id="3.30.160.60:FF:000557">
    <property type="entry name" value="zinc finger and SCAN domain-containing protein 29"/>
    <property type="match status" value="1"/>
</dbReference>
<feature type="domain" description="C2H2-type" evidence="13">
    <location>
        <begin position="16"/>
        <end position="44"/>
    </location>
</feature>
<dbReference type="Proteomes" id="UP000472263">
    <property type="component" value="Chromosome 18"/>
</dbReference>
<evidence type="ECO:0000256" key="6">
    <source>
        <dbReference type="ARBA" id="ARBA00022771"/>
    </source>
</evidence>
<reference evidence="14" key="3">
    <citation type="submission" date="2025-09" db="UniProtKB">
        <authorList>
            <consortium name="Ensembl"/>
        </authorList>
    </citation>
    <scope>IDENTIFICATION</scope>
</reference>
<evidence type="ECO:0000256" key="5">
    <source>
        <dbReference type="ARBA" id="ARBA00022737"/>
    </source>
</evidence>